<keyword evidence="2" id="KW-1185">Reference proteome</keyword>
<name>E1RFW0_METP4</name>
<dbReference type="eggNOG" id="arCOG00910">
    <property type="taxonomic scope" value="Archaea"/>
</dbReference>
<dbReference type="RefSeq" id="WP_013328291.1">
    <property type="nucleotide sequence ID" value="NC_014507.1"/>
</dbReference>
<dbReference type="GeneID" id="9742782"/>
<dbReference type="KEGG" id="mpi:Mpet_0338"/>
<dbReference type="InterPro" id="IPR051720">
    <property type="entry name" value="rRNA_MeTrfase/Polyamine_Synth"/>
</dbReference>
<protein>
    <submittedName>
        <fullName evidence="1">Ribosomal L11 methyltransferase</fullName>
    </submittedName>
</protein>
<sequence>MKLRKLEMLLEGFEAFENPDPALEQYMTPPVVAARLLYHAYMKGDIEGRSVLDLGCGTGIFACGAALLGAEQVTGADIDPAAVAAAYRNAERAGVTADFVVSDIPDFNCRSFDTAVMNPPFGAQKKYADRPFIDKALKCAGVTYGIFNEGSTPFIRSYISGRGVIDETVRCDFPIKRTFAHHRKDSLEIRVEIIRITKI</sequence>
<dbReference type="OrthoDB" id="31271at2157"/>
<dbReference type="PROSITE" id="PS00092">
    <property type="entry name" value="N6_MTASE"/>
    <property type="match status" value="1"/>
</dbReference>
<dbReference type="GO" id="GO:0032259">
    <property type="term" value="P:methylation"/>
    <property type="evidence" value="ECO:0007669"/>
    <property type="project" value="UniProtKB-KW"/>
</dbReference>
<dbReference type="EMBL" id="CP002117">
    <property type="protein sequence ID" value="ADN35112.1"/>
    <property type="molecule type" value="Genomic_DNA"/>
</dbReference>
<dbReference type="Proteomes" id="UP000006565">
    <property type="component" value="Chromosome"/>
</dbReference>
<dbReference type="GO" id="GO:0003676">
    <property type="term" value="F:nucleic acid binding"/>
    <property type="evidence" value="ECO:0007669"/>
    <property type="project" value="InterPro"/>
</dbReference>
<dbReference type="InterPro" id="IPR029063">
    <property type="entry name" value="SAM-dependent_MTases_sf"/>
</dbReference>
<dbReference type="AlphaFoldDB" id="E1RFW0"/>
<dbReference type="HOGENOM" id="CLU_074702_1_0_2"/>
<dbReference type="GO" id="GO:0008168">
    <property type="term" value="F:methyltransferase activity"/>
    <property type="evidence" value="ECO:0007669"/>
    <property type="project" value="UniProtKB-KW"/>
</dbReference>
<dbReference type="PANTHER" id="PTHR23290">
    <property type="entry name" value="RRNA N6-ADENOSINE-METHYLTRANSFERASE METTL5"/>
    <property type="match status" value="1"/>
</dbReference>
<dbReference type="PANTHER" id="PTHR23290:SF0">
    <property type="entry name" value="RRNA N6-ADENOSINE-METHYLTRANSFERASE METTL5"/>
    <property type="match status" value="1"/>
</dbReference>
<gene>
    <name evidence="1" type="ordered locus">Mpet_0338</name>
</gene>
<dbReference type="SUPFAM" id="SSF53335">
    <property type="entry name" value="S-adenosyl-L-methionine-dependent methyltransferases"/>
    <property type="match status" value="1"/>
</dbReference>
<dbReference type="InterPro" id="IPR002052">
    <property type="entry name" value="DNA_methylase_N6_adenine_CS"/>
</dbReference>
<evidence type="ECO:0000313" key="2">
    <source>
        <dbReference type="Proteomes" id="UP000006565"/>
    </source>
</evidence>
<dbReference type="PRINTS" id="PR00507">
    <property type="entry name" value="N12N6MTFRASE"/>
</dbReference>
<organism evidence="1 2">
    <name type="scientific">Methanolacinia petrolearia (strain DSM 11571 / OCM 486 / SEBR 4847)</name>
    <name type="common">Methanoplanus petrolearius</name>
    <dbReference type="NCBI Taxonomy" id="679926"/>
    <lineage>
        <taxon>Archaea</taxon>
        <taxon>Methanobacteriati</taxon>
        <taxon>Methanobacteriota</taxon>
        <taxon>Stenosarchaea group</taxon>
        <taxon>Methanomicrobia</taxon>
        <taxon>Methanomicrobiales</taxon>
        <taxon>Methanomicrobiaceae</taxon>
        <taxon>Methanolacinia</taxon>
    </lineage>
</organism>
<dbReference type="Pfam" id="PF06325">
    <property type="entry name" value="PrmA"/>
    <property type="match status" value="1"/>
</dbReference>
<reference evidence="1 2" key="1">
    <citation type="journal article" date="2010" name="Stand. Genomic Sci.">
        <title>Complete genome sequence of Methanoplanus petrolearius type strain (SEBR 4847).</title>
        <authorList>
            <person name="Brambilla E."/>
            <person name="Djao O.D."/>
            <person name="Daligault H."/>
            <person name="Lapidus A."/>
            <person name="Lucas S."/>
            <person name="Hammon N."/>
            <person name="Nolan M."/>
            <person name="Tice H."/>
            <person name="Cheng J.F."/>
            <person name="Han C."/>
            <person name="Tapia R."/>
            <person name="Goodwin L."/>
            <person name="Pitluck S."/>
            <person name="Liolios K."/>
            <person name="Ivanova N."/>
            <person name="Mavromatis K."/>
            <person name="Mikhailova N."/>
            <person name="Pati A."/>
            <person name="Chen A."/>
            <person name="Palaniappan K."/>
            <person name="Land M."/>
            <person name="Hauser L."/>
            <person name="Chang Y.J."/>
            <person name="Jeffries C.D."/>
            <person name="Rohde M."/>
            <person name="Spring S."/>
            <person name="Sikorski J."/>
            <person name="Goker M."/>
            <person name="Woyke T."/>
            <person name="Bristow J."/>
            <person name="Eisen J.A."/>
            <person name="Markowitz V."/>
            <person name="Hugenholtz P."/>
            <person name="Kyrpides N.C."/>
            <person name="Klenk H.P."/>
        </authorList>
    </citation>
    <scope>NUCLEOTIDE SEQUENCE [LARGE SCALE GENOMIC DNA]</scope>
    <source>
        <strain evidence="2">DSM 11571 / OCM 486 / SEBR 4847</strain>
    </source>
</reference>
<keyword evidence="1" id="KW-0808">Transferase</keyword>
<accession>E1RFW0</accession>
<keyword evidence="1" id="KW-0489">Methyltransferase</keyword>
<dbReference type="STRING" id="679926.Mpet_0338"/>
<proteinExistence type="predicted"/>
<dbReference type="Gene3D" id="3.40.50.150">
    <property type="entry name" value="Vaccinia Virus protein VP39"/>
    <property type="match status" value="1"/>
</dbReference>
<evidence type="ECO:0000313" key="1">
    <source>
        <dbReference type="EMBL" id="ADN35112.1"/>
    </source>
</evidence>
<dbReference type="CDD" id="cd02440">
    <property type="entry name" value="AdoMet_MTases"/>
    <property type="match status" value="1"/>
</dbReference>